<dbReference type="EMBL" id="JBHSIT010000010">
    <property type="protein sequence ID" value="MFC4911892.1"/>
    <property type="molecule type" value="Genomic_DNA"/>
</dbReference>
<feature type="compositionally biased region" description="Gly residues" evidence="1">
    <location>
        <begin position="453"/>
        <end position="463"/>
    </location>
</feature>
<gene>
    <name evidence="2" type="ORF">ACFPCY_31615</name>
</gene>
<feature type="compositionally biased region" description="Low complexity" evidence="1">
    <location>
        <begin position="182"/>
        <end position="205"/>
    </location>
</feature>
<proteinExistence type="predicted"/>
<feature type="compositionally biased region" description="Low complexity" evidence="1">
    <location>
        <begin position="464"/>
        <end position="473"/>
    </location>
</feature>
<evidence type="ECO:0000256" key="1">
    <source>
        <dbReference type="SAM" id="MobiDB-lite"/>
    </source>
</evidence>
<dbReference type="RefSeq" id="WP_378261251.1">
    <property type="nucleotide sequence ID" value="NZ_JBHSIT010000010.1"/>
</dbReference>
<accession>A0ABV9U679</accession>
<keyword evidence="3" id="KW-1185">Reference proteome</keyword>
<sequence length="489" mass="51178">MAAVLAVLLVRRIVAWIRIHALLTGRAYAPPTLRFRSPALRRWLRAYERGLARQGRPGEPMVQVNSEDPESTEPRRLSSGPGRFVGAGAPVVASFIAISVDKADGKADLIPFTGGGLLDAIEAALRRLGSADLSTHGIGDLQIDRIVGATAEELARQAPAASARNGSSARVFPNGSGAVEPSRNGSSRNGSSRNGAGRNGSSRNGDSAHNGSWRDGSAQMRAFGAADGEDAAVLEEREAFRRLADAASGGSPRRPHLRARVETWSGEVVASVFVNVALEGRSLRLGMRPFVLEPVLDELDRAALPAVRPGAVAAVRYAAGALLNALAEACLDLWTVAVGGPRGLSRARPDAKRLVSRRRKRLVRRLLSVRELCARRDGSSMNQEDDYGRQITVIRERVLGTTEDFLDAHHVDLTEYRAQARLIIMNSVIVGGHQFGQVQNIQGQANTATAQSGGTGANGGAAADGGAAANGATGADGGSGGPATQGGAS</sequence>
<feature type="region of interest" description="Disordered" evidence="1">
    <location>
        <begin position="448"/>
        <end position="489"/>
    </location>
</feature>
<reference evidence="3" key="1">
    <citation type="journal article" date="2019" name="Int. J. Syst. Evol. Microbiol.">
        <title>The Global Catalogue of Microorganisms (GCM) 10K type strain sequencing project: providing services to taxonomists for standard genome sequencing and annotation.</title>
        <authorList>
            <consortium name="The Broad Institute Genomics Platform"/>
            <consortium name="The Broad Institute Genome Sequencing Center for Infectious Disease"/>
            <person name="Wu L."/>
            <person name="Ma J."/>
        </authorList>
    </citation>
    <scope>NUCLEOTIDE SEQUENCE [LARGE SCALE GENOMIC DNA]</scope>
    <source>
        <strain evidence="3">KLKA75</strain>
    </source>
</reference>
<protein>
    <submittedName>
        <fullName evidence="2">Uncharacterized protein</fullName>
    </submittedName>
</protein>
<evidence type="ECO:0000313" key="3">
    <source>
        <dbReference type="Proteomes" id="UP001595872"/>
    </source>
</evidence>
<feature type="region of interest" description="Disordered" evidence="1">
    <location>
        <begin position="158"/>
        <end position="215"/>
    </location>
</feature>
<name>A0ABV9U679_9ACTN</name>
<organism evidence="2 3">
    <name type="scientific">Actinomadura gamaensis</name>
    <dbReference type="NCBI Taxonomy" id="1763541"/>
    <lineage>
        <taxon>Bacteria</taxon>
        <taxon>Bacillati</taxon>
        <taxon>Actinomycetota</taxon>
        <taxon>Actinomycetes</taxon>
        <taxon>Streptosporangiales</taxon>
        <taxon>Thermomonosporaceae</taxon>
        <taxon>Actinomadura</taxon>
    </lineage>
</organism>
<dbReference type="Proteomes" id="UP001595872">
    <property type="component" value="Unassembled WGS sequence"/>
</dbReference>
<feature type="compositionally biased region" description="Gly residues" evidence="1">
    <location>
        <begin position="474"/>
        <end position="489"/>
    </location>
</feature>
<feature type="region of interest" description="Disordered" evidence="1">
    <location>
        <begin position="54"/>
        <end position="82"/>
    </location>
</feature>
<evidence type="ECO:0000313" key="2">
    <source>
        <dbReference type="EMBL" id="MFC4911892.1"/>
    </source>
</evidence>
<comment type="caution">
    <text evidence="2">The sequence shown here is derived from an EMBL/GenBank/DDBJ whole genome shotgun (WGS) entry which is preliminary data.</text>
</comment>